<protein>
    <submittedName>
        <fullName evidence="1">Uncharacterized protein</fullName>
    </submittedName>
</protein>
<dbReference type="AlphaFoldDB" id="A0A6G0X9Y8"/>
<accession>A0A6G0X9Y8</accession>
<comment type="caution">
    <text evidence="1">The sequence shown here is derived from an EMBL/GenBank/DDBJ whole genome shotgun (WGS) entry which is preliminary data.</text>
</comment>
<dbReference type="OrthoDB" id="44564at2759"/>
<evidence type="ECO:0000313" key="1">
    <source>
        <dbReference type="EMBL" id="KAF0736828.1"/>
    </source>
</evidence>
<reference evidence="1 2" key="1">
    <citation type="submission" date="2019-07" db="EMBL/GenBank/DDBJ databases">
        <title>Genomics analysis of Aphanomyces spp. identifies a new class of oomycete effector associated with host adaptation.</title>
        <authorList>
            <person name="Gaulin E."/>
        </authorList>
    </citation>
    <scope>NUCLEOTIDE SEQUENCE [LARGE SCALE GENOMIC DNA]</scope>
    <source>
        <strain evidence="1 2">ATCC 201684</strain>
    </source>
</reference>
<gene>
    <name evidence="1" type="ORF">Ae201684_006984</name>
</gene>
<evidence type="ECO:0000313" key="2">
    <source>
        <dbReference type="Proteomes" id="UP000481153"/>
    </source>
</evidence>
<dbReference type="Proteomes" id="UP000481153">
    <property type="component" value="Unassembled WGS sequence"/>
</dbReference>
<dbReference type="VEuPathDB" id="FungiDB:AeMF1_017767"/>
<organism evidence="1 2">
    <name type="scientific">Aphanomyces euteiches</name>
    <dbReference type="NCBI Taxonomy" id="100861"/>
    <lineage>
        <taxon>Eukaryota</taxon>
        <taxon>Sar</taxon>
        <taxon>Stramenopiles</taxon>
        <taxon>Oomycota</taxon>
        <taxon>Saprolegniomycetes</taxon>
        <taxon>Saprolegniales</taxon>
        <taxon>Verrucalvaceae</taxon>
        <taxon>Aphanomyces</taxon>
    </lineage>
</organism>
<proteinExistence type="predicted"/>
<keyword evidence="2" id="KW-1185">Reference proteome</keyword>
<dbReference type="EMBL" id="VJMJ01000087">
    <property type="protein sequence ID" value="KAF0736828.1"/>
    <property type="molecule type" value="Genomic_DNA"/>
</dbReference>
<name>A0A6G0X9Y8_9STRA</name>
<sequence>MKLFAQTHFLKMLAAVKRIVPARTNVAFRGLTTYSGGHPSEGQGGFYGSLKSRSEGTAKFTPGYRAEEADIQLLHTLMQQEKEAGFNQIIARDDTQQLIERLYFKGSPVWGLSLKEREFVSKLRTTPRP</sequence>